<dbReference type="Proteomes" id="UP000637720">
    <property type="component" value="Unassembled WGS sequence"/>
</dbReference>
<accession>A0A8J3BER6</accession>
<evidence type="ECO:0000313" key="1">
    <source>
        <dbReference type="EMBL" id="GGK05362.1"/>
    </source>
</evidence>
<protein>
    <submittedName>
        <fullName evidence="1">Uncharacterized protein</fullName>
    </submittedName>
</protein>
<proteinExistence type="predicted"/>
<name>A0A8J3BER6_9BACI</name>
<dbReference type="EMBL" id="BMOF01000045">
    <property type="protein sequence ID" value="GGK05362.1"/>
    <property type="molecule type" value="Genomic_DNA"/>
</dbReference>
<evidence type="ECO:0000313" key="2">
    <source>
        <dbReference type="Proteomes" id="UP000637720"/>
    </source>
</evidence>
<sequence length="88" mass="9836">MPTLARCAAMAAPITPEPITAAFSMRLMATPLPVLRVAPTERAAIQRPLSFIRFHGYARWGNDILNEHSFTNPLSILNITPKPKRRQL</sequence>
<reference evidence="1" key="2">
    <citation type="submission" date="2020-09" db="EMBL/GenBank/DDBJ databases">
        <authorList>
            <person name="Sun Q."/>
            <person name="Ohkuma M."/>
        </authorList>
    </citation>
    <scope>NUCLEOTIDE SEQUENCE</scope>
    <source>
        <strain evidence="1">JCM 14719</strain>
    </source>
</reference>
<keyword evidence="2" id="KW-1185">Reference proteome</keyword>
<gene>
    <name evidence="1" type="ORF">GCM10007043_19190</name>
</gene>
<organism evidence="1 2">
    <name type="scientific">Calditerricola satsumensis</name>
    <dbReference type="NCBI Taxonomy" id="373054"/>
    <lineage>
        <taxon>Bacteria</taxon>
        <taxon>Bacillati</taxon>
        <taxon>Bacillota</taxon>
        <taxon>Bacilli</taxon>
        <taxon>Bacillales</taxon>
        <taxon>Bacillaceae</taxon>
        <taxon>Calditerricola</taxon>
    </lineage>
</organism>
<dbReference type="AlphaFoldDB" id="A0A8J3BER6"/>
<comment type="caution">
    <text evidence="1">The sequence shown here is derived from an EMBL/GenBank/DDBJ whole genome shotgun (WGS) entry which is preliminary data.</text>
</comment>
<reference evidence="1" key="1">
    <citation type="journal article" date="2014" name="Int. J. Syst. Evol. Microbiol.">
        <title>Complete genome sequence of Corynebacterium casei LMG S-19264T (=DSM 44701T), isolated from a smear-ripened cheese.</title>
        <authorList>
            <consortium name="US DOE Joint Genome Institute (JGI-PGF)"/>
            <person name="Walter F."/>
            <person name="Albersmeier A."/>
            <person name="Kalinowski J."/>
            <person name="Ruckert C."/>
        </authorList>
    </citation>
    <scope>NUCLEOTIDE SEQUENCE</scope>
    <source>
        <strain evidence="1">JCM 14719</strain>
    </source>
</reference>